<dbReference type="SUPFAM" id="SSF57959">
    <property type="entry name" value="Leucine zipper domain"/>
    <property type="match status" value="1"/>
</dbReference>
<feature type="compositionally biased region" description="Polar residues" evidence="1">
    <location>
        <begin position="48"/>
        <end position="68"/>
    </location>
</feature>
<evidence type="ECO:0000313" key="2">
    <source>
        <dbReference type="EMBL" id="KAJ7334287.1"/>
    </source>
</evidence>
<feature type="compositionally biased region" description="Acidic residues" evidence="1">
    <location>
        <begin position="274"/>
        <end position="288"/>
    </location>
</feature>
<evidence type="ECO:0000256" key="1">
    <source>
        <dbReference type="SAM" id="MobiDB-lite"/>
    </source>
</evidence>
<dbReference type="AlphaFoldDB" id="A0AAD7EKG3"/>
<feature type="region of interest" description="Disordered" evidence="1">
    <location>
        <begin position="316"/>
        <end position="335"/>
    </location>
</feature>
<proteinExistence type="predicted"/>
<gene>
    <name evidence="2" type="ORF">DFH08DRAFT_880705</name>
</gene>
<organism evidence="2 3">
    <name type="scientific">Mycena albidolilacea</name>
    <dbReference type="NCBI Taxonomy" id="1033008"/>
    <lineage>
        <taxon>Eukaryota</taxon>
        <taxon>Fungi</taxon>
        <taxon>Dikarya</taxon>
        <taxon>Basidiomycota</taxon>
        <taxon>Agaricomycotina</taxon>
        <taxon>Agaricomycetes</taxon>
        <taxon>Agaricomycetidae</taxon>
        <taxon>Agaricales</taxon>
        <taxon>Marasmiineae</taxon>
        <taxon>Mycenaceae</taxon>
        <taxon>Mycena</taxon>
    </lineage>
</organism>
<feature type="region of interest" description="Disordered" evidence="1">
    <location>
        <begin position="1"/>
        <end position="20"/>
    </location>
</feature>
<feature type="region of interest" description="Disordered" evidence="1">
    <location>
        <begin position="249"/>
        <end position="303"/>
    </location>
</feature>
<dbReference type="CDD" id="cd12193">
    <property type="entry name" value="bZIP_GCN4"/>
    <property type="match status" value="1"/>
</dbReference>
<dbReference type="GO" id="GO:0003700">
    <property type="term" value="F:DNA-binding transcription factor activity"/>
    <property type="evidence" value="ECO:0007669"/>
    <property type="project" value="InterPro"/>
</dbReference>
<comment type="caution">
    <text evidence="2">The sequence shown here is derived from an EMBL/GenBank/DDBJ whole genome shotgun (WGS) entry which is preliminary data.</text>
</comment>
<evidence type="ECO:0008006" key="4">
    <source>
        <dbReference type="Google" id="ProtNLM"/>
    </source>
</evidence>
<dbReference type="Gene3D" id="3.30.160.60">
    <property type="entry name" value="Classic Zinc Finger"/>
    <property type="match status" value="1"/>
</dbReference>
<dbReference type="InterPro" id="IPR046347">
    <property type="entry name" value="bZIP_sf"/>
</dbReference>
<accession>A0AAD7EKG3</accession>
<protein>
    <recommendedName>
        <fullName evidence="4">BZIP domain-containing protein</fullName>
    </recommendedName>
</protein>
<evidence type="ECO:0000313" key="3">
    <source>
        <dbReference type="Proteomes" id="UP001218218"/>
    </source>
</evidence>
<feature type="compositionally biased region" description="Basic residues" evidence="1">
    <location>
        <begin position="318"/>
        <end position="327"/>
    </location>
</feature>
<feature type="region of interest" description="Disordered" evidence="1">
    <location>
        <begin position="43"/>
        <end position="71"/>
    </location>
</feature>
<dbReference type="EMBL" id="JARIHO010000033">
    <property type="protein sequence ID" value="KAJ7334287.1"/>
    <property type="molecule type" value="Genomic_DNA"/>
</dbReference>
<keyword evidence="3" id="KW-1185">Reference proteome</keyword>
<name>A0AAD7EKG3_9AGAR</name>
<reference evidence="2" key="1">
    <citation type="submission" date="2023-03" db="EMBL/GenBank/DDBJ databases">
        <title>Massive genome expansion in bonnet fungi (Mycena s.s.) driven by repeated elements and novel gene families across ecological guilds.</title>
        <authorList>
            <consortium name="Lawrence Berkeley National Laboratory"/>
            <person name="Harder C.B."/>
            <person name="Miyauchi S."/>
            <person name="Viragh M."/>
            <person name="Kuo A."/>
            <person name="Thoen E."/>
            <person name="Andreopoulos B."/>
            <person name="Lu D."/>
            <person name="Skrede I."/>
            <person name="Drula E."/>
            <person name="Henrissat B."/>
            <person name="Morin E."/>
            <person name="Kohler A."/>
            <person name="Barry K."/>
            <person name="LaButti K."/>
            <person name="Morin E."/>
            <person name="Salamov A."/>
            <person name="Lipzen A."/>
            <person name="Mereny Z."/>
            <person name="Hegedus B."/>
            <person name="Baldrian P."/>
            <person name="Stursova M."/>
            <person name="Weitz H."/>
            <person name="Taylor A."/>
            <person name="Grigoriev I.V."/>
            <person name="Nagy L.G."/>
            <person name="Martin F."/>
            <person name="Kauserud H."/>
        </authorList>
    </citation>
    <scope>NUCLEOTIDE SEQUENCE</scope>
    <source>
        <strain evidence="2">CBHHK002</strain>
    </source>
</reference>
<dbReference type="Proteomes" id="UP001218218">
    <property type="component" value="Unassembled WGS sequence"/>
</dbReference>
<sequence length="369" mass="40868">MSDFQGPSSSEWVSCDPSSSKWVAYDPSSSQWASAQASSASLGSAQQYMSSNSMRSASNGEYDTYNQSEQHKSEVNIAFRPPSPTPCFDGFPNAPQFQVEQPRDFRQSFACSNYLRMIAQQIAPASAPDGFEPANDLYSGEQEAVDYREWCDEADDGSYYLTSPHMPFDRGTGASNTPMDTPLHTPLLQNMPELEEQALFGGAESAAGYATEAAPASKQLPLDTSKLWTFSPSTPALDTFDPVVPTSRPVIPPPPQWRAPAAGASQKRAHSVAFEDDNDDEEDMEPDEIAARRAPPPPGASKTVQIEYKRRLNTFAARRSRKRKAEHQRKLEDKARSLRSQLAMWMERAKMAEDMLRSRGVNVNFGEEE</sequence>